<evidence type="ECO:0000259" key="2">
    <source>
        <dbReference type="PROSITE" id="PS51707"/>
    </source>
</evidence>
<protein>
    <submittedName>
        <fullName evidence="3">CYTH domain protein</fullName>
    </submittedName>
</protein>
<dbReference type="Pfam" id="PF01928">
    <property type="entry name" value="CYTH"/>
    <property type="match status" value="1"/>
</dbReference>
<dbReference type="PANTHER" id="PTHR40114">
    <property type="entry name" value="SLR0698 PROTEIN"/>
    <property type="match status" value="1"/>
</dbReference>
<dbReference type="Proteomes" id="UP000238220">
    <property type="component" value="Unassembled WGS sequence"/>
</dbReference>
<dbReference type="InterPro" id="IPR023577">
    <property type="entry name" value="CYTH_domain"/>
</dbReference>
<evidence type="ECO:0000313" key="3">
    <source>
        <dbReference type="EMBL" id="PPE75821.1"/>
    </source>
</evidence>
<evidence type="ECO:0000313" key="4">
    <source>
        <dbReference type="Proteomes" id="UP000238220"/>
    </source>
</evidence>
<dbReference type="InterPro" id="IPR012042">
    <property type="entry name" value="NeuTTM/CthTTM-like"/>
</dbReference>
<feature type="domain" description="CYTH" evidence="2">
    <location>
        <begin position="2"/>
        <end position="149"/>
    </location>
</feature>
<keyword evidence="4" id="KW-1185">Reference proteome</keyword>
<dbReference type="PIRSF" id="PIRSF016487">
    <property type="entry name" value="CYTH_UCP016487"/>
    <property type="match status" value="1"/>
</dbReference>
<dbReference type="CDD" id="cd07891">
    <property type="entry name" value="CYTH-like_CthTTM-like_1"/>
    <property type="match status" value="1"/>
</dbReference>
<dbReference type="EMBL" id="PSNW01000001">
    <property type="protein sequence ID" value="PPE75821.1"/>
    <property type="molecule type" value="Genomic_DNA"/>
</dbReference>
<dbReference type="Gene3D" id="2.40.320.10">
    <property type="entry name" value="Hypothetical Protein Pfu-838710-001"/>
    <property type="match status" value="1"/>
</dbReference>
<sequence>MAMEIERKFRVVSDAWRAQVNRSLAMRQGYLAGEGGKASVRVRLEGEDAKLNIKAAVVGAARAEYEYDIPAAQAREMLDNLCIGRLEKTRHYIEIDGLTWEVDEFINDNAGLVVAEIELDSIDQPFERPAWLGRELTEDRRYYNHHLALHPWRTWPDEDRH</sequence>
<dbReference type="SUPFAM" id="SSF55154">
    <property type="entry name" value="CYTH-like phosphatases"/>
    <property type="match status" value="1"/>
</dbReference>
<accession>A0A2S5TLH6</accession>
<name>A0A2S5TLH6_9GAMM</name>
<dbReference type="SMART" id="SM01118">
    <property type="entry name" value="CYTH"/>
    <property type="match status" value="1"/>
</dbReference>
<feature type="active site" description="Proton acceptor" evidence="1">
    <location>
        <position position="30"/>
    </location>
</feature>
<reference evidence="3 4" key="1">
    <citation type="submission" date="2018-02" db="EMBL/GenBank/DDBJ databases">
        <title>Genome sequencing of Solimonas sp. HR-BB.</title>
        <authorList>
            <person name="Lee Y."/>
            <person name="Jeon C.O."/>
        </authorList>
    </citation>
    <scope>NUCLEOTIDE SEQUENCE [LARGE SCALE GENOMIC DNA]</scope>
    <source>
        <strain evidence="3 4">HR-BB</strain>
    </source>
</reference>
<evidence type="ECO:0000256" key="1">
    <source>
        <dbReference type="PIRSR" id="PIRSR016487-1"/>
    </source>
</evidence>
<gene>
    <name evidence="3" type="ORF">C3942_02740</name>
</gene>
<dbReference type="InterPro" id="IPR033469">
    <property type="entry name" value="CYTH-like_dom_sf"/>
</dbReference>
<dbReference type="PANTHER" id="PTHR40114:SF1">
    <property type="entry name" value="SLR0698 PROTEIN"/>
    <property type="match status" value="1"/>
</dbReference>
<dbReference type="OrthoDB" id="9805588at2"/>
<proteinExistence type="predicted"/>
<dbReference type="RefSeq" id="WP_104228787.1">
    <property type="nucleotide sequence ID" value="NZ_PSNW01000001.1"/>
</dbReference>
<comment type="caution">
    <text evidence="3">The sequence shown here is derived from an EMBL/GenBank/DDBJ whole genome shotgun (WGS) entry which is preliminary data.</text>
</comment>
<organism evidence="3 4">
    <name type="scientific">Solimonas fluminis</name>
    <dbReference type="NCBI Taxonomy" id="2086571"/>
    <lineage>
        <taxon>Bacteria</taxon>
        <taxon>Pseudomonadati</taxon>
        <taxon>Pseudomonadota</taxon>
        <taxon>Gammaproteobacteria</taxon>
        <taxon>Nevskiales</taxon>
        <taxon>Nevskiaceae</taxon>
        <taxon>Solimonas</taxon>
    </lineage>
</organism>
<dbReference type="AlphaFoldDB" id="A0A2S5TLH6"/>
<dbReference type="PROSITE" id="PS51707">
    <property type="entry name" value="CYTH"/>
    <property type="match status" value="1"/>
</dbReference>